<dbReference type="InterPro" id="IPR036397">
    <property type="entry name" value="RNaseH_sf"/>
</dbReference>
<dbReference type="InterPro" id="IPR012337">
    <property type="entry name" value="RNaseH-like_sf"/>
</dbReference>
<evidence type="ECO:0000259" key="1">
    <source>
        <dbReference type="PROSITE" id="PS50994"/>
    </source>
</evidence>
<proteinExistence type="predicted"/>
<reference evidence="2 3" key="1">
    <citation type="submission" date="2023-02" db="EMBL/GenBank/DDBJ databases">
        <title>LHISI_Scaffold_Assembly.</title>
        <authorList>
            <person name="Stuart O.P."/>
            <person name="Cleave R."/>
            <person name="Magrath M.J.L."/>
            <person name="Mikheyev A.S."/>
        </authorList>
    </citation>
    <scope>NUCLEOTIDE SEQUENCE [LARGE SCALE GENOMIC DNA]</scope>
    <source>
        <strain evidence="2">Daus_M_001</strain>
        <tissue evidence="2">Leg muscle</tissue>
    </source>
</reference>
<dbReference type="InterPro" id="IPR039537">
    <property type="entry name" value="Retrotran_Ty1/copia-like"/>
</dbReference>
<evidence type="ECO:0000313" key="2">
    <source>
        <dbReference type="EMBL" id="KAJ8888619.1"/>
    </source>
</evidence>
<accession>A0ABQ9HW59</accession>
<dbReference type="Gene3D" id="3.30.420.10">
    <property type="entry name" value="Ribonuclease H-like superfamily/Ribonuclease H"/>
    <property type="match status" value="1"/>
</dbReference>
<dbReference type="PROSITE" id="PS50994">
    <property type="entry name" value="INTEGRASE"/>
    <property type="match status" value="1"/>
</dbReference>
<protein>
    <recommendedName>
        <fullName evidence="1">Integrase catalytic domain-containing protein</fullName>
    </recommendedName>
</protein>
<dbReference type="EMBL" id="JARBHB010000003">
    <property type="protein sequence ID" value="KAJ8888619.1"/>
    <property type="molecule type" value="Genomic_DNA"/>
</dbReference>
<gene>
    <name evidence="2" type="ORF">PR048_008111</name>
</gene>
<dbReference type="PANTHER" id="PTHR42648">
    <property type="entry name" value="TRANSPOSASE, PUTATIVE-RELATED"/>
    <property type="match status" value="1"/>
</dbReference>
<feature type="domain" description="Integrase catalytic" evidence="1">
    <location>
        <begin position="282"/>
        <end position="373"/>
    </location>
</feature>
<dbReference type="InterPro" id="IPR001584">
    <property type="entry name" value="Integrase_cat-core"/>
</dbReference>
<keyword evidence="3" id="KW-1185">Reference proteome</keyword>
<name>A0ABQ9HW59_9NEOP</name>
<organism evidence="2 3">
    <name type="scientific">Dryococelus australis</name>
    <dbReference type="NCBI Taxonomy" id="614101"/>
    <lineage>
        <taxon>Eukaryota</taxon>
        <taxon>Metazoa</taxon>
        <taxon>Ecdysozoa</taxon>
        <taxon>Arthropoda</taxon>
        <taxon>Hexapoda</taxon>
        <taxon>Insecta</taxon>
        <taxon>Pterygota</taxon>
        <taxon>Neoptera</taxon>
        <taxon>Polyneoptera</taxon>
        <taxon>Phasmatodea</taxon>
        <taxon>Verophasmatodea</taxon>
        <taxon>Anareolatae</taxon>
        <taxon>Phasmatidae</taxon>
        <taxon>Eurycanthinae</taxon>
        <taxon>Dryococelus</taxon>
    </lineage>
</organism>
<dbReference type="SUPFAM" id="SSF53098">
    <property type="entry name" value="Ribonuclease H-like"/>
    <property type="match status" value="1"/>
</dbReference>
<evidence type="ECO:0000313" key="3">
    <source>
        <dbReference type="Proteomes" id="UP001159363"/>
    </source>
</evidence>
<comment type="caution">
    <text evidence="2">The sequence shown here is derived from an EMBL/GenBank/DDBJ whole genome shotgun (WGS) entry which is preliminary data.</text>
</comment>
<dbReference type="PANTHER" id="PTHR42648:SF28">
    <property type="entry name" value="TRANSPOSON-ENCODED PROTEIN WITH RIBONUCLEASE H-LIKE AND RETROVIRUS ZINC FINGER-LIKE DOMAINS"/>
    <property type="match status" value="1"/>
</dbReference>
<sequence length="407" mass="46688">MDTLDSTYIKKGINQQVYLQRKSRNIKFTGGNPEIIISPFIEARNDKTSRNDKTLIAFYSMKKFVSNRWKTKYVSNSENKTQSNKCECKFSLRKFNVNSTSDHHGCESDGGTTFIAANRDQNTNEQCLMSNSSTINFVMDLGATNHMINRKYEAHLVNTMDKWYSSKSTQEWDLKLTSQEGKPTTIKDVLSNDQLEFNLLSVKKIGNHYFKVLFDNAEVKILNKNSEDVVTGNLIGNLYMIKFPIDINTAMMTSNENLMHRRMCHSSHFPAKNFCDIGIRKSNYTEILEVVSSDVIGAITPPTNDSKRYIVTFIDHFSHFAVVYLLSCKSEVPEKFEEYEAMVTAKFGTRISRIHCDNGGEYSTLKLFIEFCKNPELNGLSERFNKTLLDSVKCMLLDSKVEKKFWG</sequence>
<dbReference type="Proteomes" id="UP001159363">
    <property type="component" value="Chromosome 3"/>
</dbReference>